<evidence type="ECO:0000313" key="3">
    <source>
        <dbReference type="Proteomes" id="UP000185999"/>
    </source>
</evidence>
<dbReference type="RefSeq" id="WP_054340459.1">
    <property type="nucleotide sequence ID" value="NZ_FTOE01000006.1"/>
</dbReference>
<accession>A0A1N7ML69</accession>
<dbReference type="OrthoDB" id="9790458at2"/>
<feature type="transmembrane region" description="Helical" evidence="1">
    <location>
        <begin position="42"/>
        <end position="61"/>
    </location>
</feature>
<dbReference type="EMBL" id="FTOE01000006">
    <property type="protein sequence ID" value="SIS86847.1"/>
    <property type="molecule type" value="Genomic_DNA"/>
</dbReference>
<dbReference type="Proteomes" id="UP000185999">
    <property type="component" value="Unassembled WGS sequence"/>
</dbReference>
<feature type="transmembrane region" description="Helical" evidence="1">
    <location>
        <begin position="7"/>
        <end position="30"/>
    </location>
</feature>
<proteinExistence type="predicted"/>
<keyword evidence="1" id="KW-0472">Membrane</keyword>
<protein>
    <submittedName>
        <fullName evidence="2">Uncharacterized protein</fullName>
    </submittedName>
</protein>
<reference evidence="3" key="1">
    <citation type="submission" date="2017-01" db="EMBL/GenBank/DDBJ databases">
        <authorList>
            <person name="Varghese N."/>
            <person name="Submissions S."/>
        </authorList>
    </citation>
    <scope>NUCLEOTIDE SEQUENCE [LARGE SCALE GENOMIC DNA]</scope>
    <source>
        <strain evidence="3">DSM 22306</strain>
    </source>
</reference>
<evidence type="ECO:0000313" key="2">
    <source>
        <dbReference type="EMBL" id="SIS86847.1"/>
    </source>
</evidence>
<dbReference type="STRING" id="619304.SAMN05421760_106164"/>
<gene>
    <name evidence="2" type="ORF">SAMN05421760_106164</name>
</gene>
<organism evidence="2 3">
    <name type="scientific">Neptunomonas antarctica</name>
    <dbReference type="NCBI Taxonomy" id="619304"/>
    <lineage>
        <taxon>Bacteria</taxon>
        <taxon>Pseudomonadati</taxon>
        <taxon>Pseudomonadota</taxon>
        <taxon>Gammaproteobacteria</taxon>
        <taxon>Oceanospirillales</taxon>
        <taxon>Oceanospirillaceae</taxon>
        <taxon>Neptunomonas</taxon>
    </lineage>
</organism>
<sequence>MLRYIAVLWGITGIGMLLGSAIYRLGAIGWNTFDYTLQWHHWLAMVACILFMGFAEGYRGFQQAWSPRVAARILFLSENITPFRLFLAPLFCMGFFSIARKRMIITYSLTLGIIAMILLVHQLEQPWRGIVDLGVVTGLIWGLASLVLFTLRAFFGKNFAYSPEMP</sequence>
<keyword evidence="3" id="KW-1185">Reference proteome</keyword>
<evidence type="ECO:0000256" key="1">
    <source>
        <dbReference type="SAM" id="Phobius"/>
    </source>
</evidence>
<keyword evidence="1" id="KW-0812">Transmembrane</keyword>
<feature type="transmembrane region" description="Helical" evidence="1">
    <location>
        <begin position="73"/>
        <end position="98"/>
    </location>
</feature>
<feature type="transmembrane region" description="Helical" evidence="1">
    <location>
        <begin position="104"/>
        <end position="121"/>
    </location>
</feature>
<dbReference type="AlphaFoldDB" id="A0A1N7ML69"/>
<feature type="transmembrane region" description="Helical" evidence="1">
    <location>
        <begin position="133"/>
        <end position="155"/>
    </location>
</feature>
<name>A0A1N7ML69_9GAMM</name>
<keyword evidence="1" id="KW-1133">Transmembrane helix</keyword>